<dbReference type="EMBL" id="JACIJH010000025">
    <property type="protein sequence ID" value="MBB5708707.1"/>
    <property type="molecule type" value="Genomic_DNA"/>
</dbReference>
<dbReference type="InterPro" id="IPR029058">
    <property type="entry name" value="AB_hydrolase_fold"/>
</dbReference>
<sequence length="480" mass="51870">MPIVSSSAGKLRGVRLDNGLIAFRGIPYAAAPVGPLRWRPPSPVTPWADVKDALDFGADAIQVAGIRESRTPAQSEDCLFLNIWAPEEKREGGWPVIIWSGGGGFNTGGGAFVVEDPAKLAARGAVVVSFNYRLGIFGFLAHRALSAESPVGSSGNYGLMDQVAALEWVRENIAAFGGDANRISYMAESSGAAAGLLMLAMERERPLFDRAILLSPGSISPLLPLDQAETSAAALDMSAEDMRALTVDELLAAAKLLAAGPSNLSVARPMRPIIDGHLITSDRSYAEDRFAAVPVIIGTNEDEGRFFTRRMAISTRADLSRYLSDSVGIHADQAAMFYPAASDEDVAAAVAAAYGDISINHPVDRLARAFARRQPQTFRFVYTYRHGNTRKPPTHSEEAETFLDTRPHVTPADAEMADLIGRYLLAFAENGDPSLPGVSEWPAFDAESERYQRLDLPVTEGARWRAEHMRFLSEAFDSTS</sequence>
<dbReference type="Gene3D" id="3.40.50.1820">
    <property type="entry name" value="alpha/beta hydrolase"/>
    <property type="match status" value="1"/>
</dbReference>
<dbReference type="Proteomes" id="UP000537161">
    <property type="component" value="Unassembled WGS sequence"/>
</dbReference>
<proteinExistence type="predicted"/>
<dbReference type="InterPro" id="IPR050309">
    <property type="entry name" value="Type-B_Carboxylest/Lipase"/>
</dbReference>
<dbReference type="PROSITE" id="PS00941">
    <property type="entry name" value="CARBOXYLESTERASE_B_2"/>
    <property type="match status" value="1"/>
</dbReference>
<dbReference type="AlphaFoldDB" id="A0A7W9B9G1"/>
<gene>
    <name evidence="2" type="ORF">FHR21_004101</name>
</gene>
<comment type="caution">
    <text evidence="2">The sequence shown here is derived from an EMBL/GenBank/DDBJ whole genome shotgun (WGS) entry which is preliminary data.</text>
</comment>
<dbReference type="EC" id="3.1.1.-" evidence="2"/>
<accession>A0A7W9B9G1</accession>
<dbReference type="PANTHER" id="PTHR11559">
    <property type="entry name" value="CARBOXYLESTERASE"/>
    <property type="match status" value="1"/>
</dbReference>
<dbReference type="GO" id="GO:0016787">
    <property type="term" value="F:hydrolase activity"/>
    <property type="evidence" value="ECO:0007669"/>
    <property type="project" value="UniProtKB-KW"/>
</dbReference>
<dbReference type="Pfam" id="PF00135">
    <property type="entry name" value="COesterase"/>
    <property type="match status" value="1"/>
</dbReference>
<dbReference type="InterPro" id="IPR019819">
    <property type="entry name" value="Carboxylesterase_B_CS"/>
</dbReference>
<dbReference type="InterPro" id="IPR002018">
    <property type="entry name" value="CarbesteraseB"/>
</dbReference>
<dbReference type="SUPFAM" id="SSF53474">
    <property type="entry name" value="alpha/beta-Hydrolases"/>
    <property type="match status" value="1"/>
</dbReference>
<evidence type="ECO:0000259" key="1">
    <source>
        <dbReference type="Pfam" id="PF00135"/>
    </source>
</evidence>
<dbReference type="RefSeq" id="WP_184101676.1">
    <property type="nucleotide sequence ID" value="NZ_JACIJH010000025.1"/>
</dbReference>
<organism evidence="2 3">
    <name type="scientific">Sphingopyxis panaciterrulae</name>
    <dbReference type="NCBI Taxonomy" id="462372"/>
    <lineage>
        <taxon>Bacteria</taxon>
        <taxon>Pseudomonadati</taxon>
        <taxon>Pseudomonadota</taxon>
        <taxon>Alphaproteobacteria</taxon>
        <taxon>Sphingomonadales</taxon>
        <taxon>Sphingomonadaceae</taxon>
        <taxon>Sphingopyxis</taxon>
    </lineage>
</organism>
<reference evidence="2 3" key="1">
    <citation type="submission" date="2020-08" db="EMBL/GenBank/DDBJ databases">
        <title>Genomic Encyclopedia of Type Strains, Phase IV (KMG-IV): sequencing the most valuable type-strain genomes for metagenomic binning, comparative biology and taxonomic classification.</title>
        <authorList>
            <person name="Goeker M."/>
        </authorList>
    </citation>
    <scope>NUCLEOTIDE SEQUENCE [LARGE SCALE GENOMIC DNA]</scope>
    <source>
        <strain evidence="2 3">DSM 27163</strain>
    </source>
</reference>
<evidence type="ECO:0000313" key="3">
    <source>
        <dbReference type="Proteomes" id="UP000537161"/>
    </source>
</evidence>
<name>A0A7W9B9G1_9SPHN</name>
<evidence type="ECO:0000313" key="2">
    <source>
        <dbReference type="EMBL" id="MBB5708707.1"/>
    </source>
</evidence>
<dbReference type="SMR" id="A0A7W9B9G1"/>
<feature type="domain" description="Carboxylesterase type B" evidence="1">
    <location>
        <begin position="2"/>
        <end position="469"/>
    </location>
</feature>
<protein>
    <submittedName>
        <fullName evidence="2">Para-nitrobenzyl esterase</fullName>
        <ecNumber evidence="2">3.1.1.-</ecNumber>
    </submittedName>
</protein>
<keyword evidence="2" id="KW-0378">Hydrolase</keyword>
<keyword evidence="3" id="KW-1185">Reference proteome</keyword>